<comment type="caution">
    <text evidence="1">The sequence shown here is derived from an EMBL/GenBank/DDBJ whole genome shotgun (WGS) entry which is preliminary data.</text>
</comment>
<name>A0ABV6ZIE5_9HYPH</name>
<dbReference type="RefSeq" id="WP_394312495.1">
    <property type="nucleotide sequence ID" value="NZ_JBHGPK010000008.1"/>
</dbReference>
<proteinExistence type="predicted"/>
<protein>
    <submittedName>
        <fullName evidence="1">Uncharacterized protein</fullName>
    </submittedName>
</protein>
<dbReference type="Proteomes" id="UP001595190">
    <property type="component" value="Unassembled WGS sequence"/>
</dbReference>
<reference evidence="1 2" key="1">
    <citation type="submission" date="2024-09" db="EMBL/GenBank/DDBJ databases">
        <title>Description of Labrys sedimenti sp. nov., isolated from a diclofenac-degrading enrichment culture, and genome-based reclassification of Labrys portucalensis as a later heterotypic synonym of Labrys neptuniae.</title>
        <authorList>
            <person name="Tancsics A."/>
            <person name="Csepanyi A."/>
        </authorList>
    </citation>
    <scope>NUCLEOTIDE SEQUENCE [LARGE SCALE GENOMIC DNA]</scope>
    <source>
        <strain evidence="1 2">LMG 23412</strain>
    </source>
</reference>
<dbReference type="EMBL" id="JBHGPK010000008">
    <property type="protein sequence ID" value="MFC2251948.1"/>
    <property type="molecule type" value="Genomic_DNA"/>
</dbReference>
<evidence type="ECO:0000313" key="1">
    <source>
        <dbReference type="EMBL" id="MFC2251948.1"/>
    </source>
</evidence>
<accession>A0ABV6ZIE5</accession>
<gene>
    <name evidence="1" type="ORF">ACETRX_20100</name>
</gene>
<organism evidence="1 2">
    <name type="scientific">Labrys neptuniae</name>
    <dbReference type="NCBI Taxonomy" id="376174"/>
    <lineage>
        <taxon>Bacteria</taxon>
        <taxon>Pseudomonadati</taxon>
        <taxon>Pseudomonadota</taxon>
        <taxon>Alphaproteobacteria</taxon>
        <taxon>Hyphomicrobiales</taxon>
        <taxon>Xanthobacteraceae</taxon>
        <taxon>Labrys</taxon>
    </lineage>
</organism>
<sequence length="189" mass="21278">MFKFPSESNTILTQLKSKIITKFSSIYSKHRFKEYVNSEGYLNLFSKNPNIYIIYAENFGTITFKSVLNGNFSLGISYNRELPSHEKIVESVGHTDEIVIIKASDTTYSTPYMASFVGSRIDKIEIAKAHPTGRMRPRLNERGIRITNDKGMQLIVGRGLVDGQSSSGLLALPPDRLDQTPGMFTFQEV</sequence>
<evidence type="ECO:0000313" key="2">
    <source>
        <dbReference type="Proteomes" id="UP001595190"/>
    </source>
</evidence>